<dbReference type="PANTHER" id="PTHR12461:SF105">
    <property type="entry name" value="HYPOXIA-INDUCIBLE FACTOR 1-ALPHA INHIBITOR"/>
    <property type="match status" value="1"/>
</dbReference>
<evidence type="ECO:0000313" key="3">
    <source>
        <dbReference type="EMBL" id="CCO15080.1"/>
    </source>
</evidence>
<protein>
    <recommendedName>
        <fullName evidence="2">JmjC domain-containing protein</fullName>
    </recommendedName>
</protein>
<dbReference type="OrthoDB" id="496616at2759"/>
<dbReference type="eggNOG" id="KOG2132">
    <property type="taxonomic scope" value="Eukaryota"/>
</dbReference>
<evidence type="ECO:0000259" key="2">
    <source>
        <dbReference type="PROSITE" id="PS51184"/>
    </source>
</evidence>
<reference evidence="3 4" key="1">
    <citation type="submission" date="2011-10" db="EMBL/GenBank/DDBJ databases">
        <authorList>
            <person name="Genoscope - CEA"/>
        </authorList>
    </citation>
    <scope>NUCLEOTIDE SEQUENCE [LARGE SCALE GENOMIC DNA]</scope>
    <source>
        <strain evidence="3 4">RCC 1105</strain>
    </source>
</reference>
<dbReference type="PROSITE" id="PS51184">
    <property type="entry name" value="JMJC"/>
    <property type="match status" value="1"/>
</dbReference>
<accession>K8ERN6</accession>
<dbReference type="SUPFAM" id="SSF51197">
    <property type="entry name" value="Clavaminate synthase-like"/>
    <property type="match status" value="1"/>
</dbReference>
<feature type="domain" description="JmjC" evidence="2">
    <location>
        <begin position="318"/>
        <end position="481"/>
    </location>
</feature>
<dbReference type="Gene3D" id="2.60.120.650">
    <property type="entry name" value="Cupin"/>
    <property type="match status" value="1"/>
</dbReference>
<proteinExistence type="inferred from homology"/>
<dbReference type="KEGG" id="bpg:Bathy02g04480"/>
<dbReference type="Proteomes" id="UP000198341">
    <property type="component" value="Chromosome 2"/>
</dbReference>
<dbReference type="EMBL" id="FO082277">
    <property type="protein sequence ID" value="CCO15080.1"/>
    <property type="molecule type" value="Genomic_DNA"/>
</dbReference>
<name>K8ERN6_9CHLO</name>
<gene>
    <name evidence="3" type="ORF">Bathy02g04480</name>
</gene>
<organism evidence="3 4">
    <name type="scientific">Bathycoccus prasinos</name>
    <dbReference type="NCBI Taxonomy" id="41875"/>
    <lineage>
        <taxon>Eukaryota</taxon>
        <taxon>Viridiplantae</taxon>
        <taxon>Chlorophyta</taxon>
        <taxon>Mamiellophyceae</taxon>
        <taxon>Mamiellales</taxon>
        <taxon>Bathycoccaceae</taxon>
        <taxon>Bathycoccus</taxon>
    </lineage>
</organism>
<dbReference type="InterPro" id="IPR041667">
    <property type="entry name" value="Cupin_8"/>
</dbReference>
<dbReference type="AlphaFoldDB" id="K8ERN6"/>
<dbReference type="SMART" id="SM00558">
    <property type="entry name" value="JmjC"/>
    <property type="match status" value="1"/>
</dbReference>
<keyword evidence="4" id="KW-1185">Reference proteome</keyword>
<comment type="similarity">
    <text evidence="1">Belongs to the JARID1 histone demethylase family.</text>
</comment>
<dbReference type="InterPro" id="IPR003347">
    <property type="entry name" value="JmjC_dom"/>
</dbReference>
<dbReference type="RefSeq" id="XP_007514840.1">
    <property type="nucleotide sequence ID" value="XM_007514778.1"/>
</dbReference>
<dbReference type="Pfam" id="PF13621">
    <property type="entry name" value="Cupin_8"/>
    <property type="match status" value="1"/>
</dbReference>
<sequence>MAQNPPPTKHHRRVVDYCSDEEEEDEEFVIEEELNKLSALIETSLANAFGFACCDELAVDENLETKRLSAHLRLILTPLSSSKKEEMKNACEECLTTLWRVLRDESCGWDKPTYRECFVLSSLRLSLCTLLEGNLQEAMECLDTALILGCPGEMARPFVRLLEKLLRRSAGGGNRASSNSLVKKQKVAAREKALVVDNVLPSSSSLVPKILHPLERMNDNATWEEFKVMYFNKDMPVQLPSDKSMPCVEKWRDLAYFKERFGKRLIPLEVGKYDDVENWKEEIVPLEVFIDEHLAPDILKKGDKNSFVSYLAQHQLFEQIPQLAMDFEIPTWCNAGQFERCNIWLGTSNTITPCHFDSYDNIFGQVFGYKFVRLYLESDSQFMYKSGGDWETTRSWNVKDNDDRDADDNSEKKETKKKFRNAQGNISRVDVEAPDLEKFPEFAKATPMDVILGPGDFIYIPSRTWHYVRSLTVSCSLNFLF</sequence>
<dbReference type="PANTHER" id="PTHR12461">
    <property type="entry name" value="HYPOXIA-INDUCIBLE FACTOR 1 ALPHA INHIBITOR-RELATED"/>
    <property type="match status" value="1"/>
</dbReference>
<evidence type="ECO:0000313" key="4">
    <source>
        <dbReference type="Proteomes" id="UP000198341"/>
    </source>
</evidence>
<dbReference type="GeneID" id="19017561"/>
<evidence type="ECO:0000256" key="1">
    <source>
        <dbReference type="ARBA" id="ARBA00006801"/>
    </source>
</evidence>